<evidence type="ECO:0000256" key="3">
    <source>
        <dbReference type="ARBA" id="ARBA00012438"/>
    </source>
</evidence>
<sequence>MRRSVSIRYKLTRMNLLATAAVLLFTCASFFAYEWLTYRRTAARTLNTLGEVVAINSTAALAFDNPEAAAEILGALRAEPDVAAAVIYTSTGSVFARYPAKLSAEDIPPAVAEPVTTFTFSSLTIFQPVTQNGAQLGTLYLRSDLGTMMSRFQLYAALVLLVAGCSLLVSFLLSRSLQDQITRPILHLAESARIVTGRRDYSVRAVKQSDDEIGVLTDAFNDMLSEIQALTQKLEQRVAARTAQLEHANKELESFSYSVSHDLRAPLRHIDGFASMLTAHAAESLDEQSRRYLTVITDAAKRMGRLIDDLLSFSRNGRAELRFGVVKLDELVREVRAGLQTETVGRNIEWRVARLPDVMGDVAMLRQVFANLLGNAVKYTRRRPEAVIEVGTQPGASGEVVVFVRDNGAGFNPKYTERLFGVFQRLHSESEFEGTGVGLANVQRIIVRHGGRVWAEGLVDAGATFYVALPFGEDPIASI</sequence>
<dbReference type="EC" id="2.7.13.3" evidence="3"/>
<dbReference type="OrthoDB" id="186567at2"/>
<dbReference type="InterPro" id="IPR050351">
    <property type="entry name" value="BphY/WalK/GraS-like"/>
</dbReference>
<evidence type="ECO:0000256" key="7">
    <source>
        <dbReference type="SAM" id="Phobius"/>
    </source>
</evidence>
<dbReference type="InterPro" id="IPR003661">
    <property type="entry name" value="HisK_dim/P_dom"/>
</dbReference>
<keyword evidence="11" id="KW-1185">Reference proteome</keyword>
<dbReference type="SUPFAM" id="SSF158472">
    <property type="entry name" value="HAMP domain-like"/>
    <property type="match status" value="1"/>
</dbReference>
<evidence type="ECO:0000256" key="2">
    <source>
        <dbReference type="ARBA" id="ARBA00004370"/>
    </source>
</evidence>
<dbReference type="EMBL" id="CP001032">
    <property type="protein sequence ID" value="ACB77019.1"/>
    <property type="molecule type" value="Genomic_DNA"/>
</dbReference>
<accession>B1ZYC1</accession>
<dbReference type="HOGENOM" id="CLU_000445_114_71_0"/>
<dbReference type="FunFam" id="1.10.287.130:FF:000070">
    <property type="entry name" value="Histidine kinase sensor protein"/>
    <property type="match status" value="1"/>
</dbReference>
<dbReference type="InterPro" id="IPR033417">
    <property type="entry name" value="CHASE8"/>
</dbReference>
<keyword evidence="7" id="KW-1133">Transmembrane helix</keyword>
<dbReference type="InterPro" id="IPR004358">
    <property type="entry name" value="Sig_transdc_His_kin-like_C"/>
</dbReference>
<dbReference type="GO" id="GO:0000156">
    <property type="term" value="F:phosphorelay response regulator activity"/>
    <property type="evidence" value="ECO:0007669"/>
    <property type="project" value="TreeGrafter"/>
</dbReference>
<dbReference type="PANTHER" id="PTHR42878:SF15">
    <property type="entry name" value="BACTERIOPHYTOCHROME"/>
    <property type="match status" value="1"/>
</dbReference>
<protein>
    <recommendedName>
        <fullName evidence="3">histidine kinase</fullName>
        <ecNumber evidence="3">2.7.13.3</ecNumber>
    </recommendedName>
</protein>
<dbReference type="SUPFAM" id="SSF47384">
    <property type="entry name" value="Homodimeric domain of signal transducing histidine kinase"/>
    <property type="match status" value="1"/>
</dbReference>
<dbReference type="InterPro" id="IPR003660">
    <property type="entry name" value="HAMP_dom"/>
</dbReference>
<dbReference type="PRINTS" id="PR00344">
    <property type="entry name" value="BCTRLSENSOR"/>
</dbReference>
<dbReference type="InterPro" id="IPR005467">
    <property type="entry name" value="His_kinase_dom"/>
</dbReference>
<dbReference type="AlphaFoldDB" id="B1ZYC1"/>
<evidence type="ECO:0000256" key="6">
    <source>
        <dbReference type="ARBA" id="ARBA00022777"/>
    </source>
</evidence>
<dbReference type="RefSeq" id="WP_012376548.1">
    <property type="nucleotide sequence ID" value="NC_010571.1"/>
</dbReference>
<dbReference type="GO" id="GO:0030295">
    <property type="term" value="F:protein kinase activator activity"/>
    <property type="evidence" value="ECO:0007669"/>
    <property type="project" value="TreeGrafter"/>
</dbReference>
<name>B1ZYC1_OPITP</name>
<proteinExistence type="predicted"/>
<dbReference type="SUPFAM" id="SSF55874">
    <property type="entry name" value="ATPase domain of HSP90 chaperone/DNA topoisomerase II/histidine kinase"/>
    <property type="match status" value="1"/>
</dbReference>
<feature type="domain" description="HAMP" evidence="9">
    <location>
        <begin position="179"/>
        <end position="232"/>
    </location>
</feature>
<keyword evidence="7" id="KW-0812">Transmembrane</keyword>
<dbReference type="Pfam" id="PF00512">
    <property type="entry name" value="HisKA"/>
    <property type="match status" value="1"/>
</dbReference>
<keyword evidence="5" id="KW-0808">Transferase</keyword>
<evidence type="ECO:0000256" key="4">
    <source>
        <dbReference type="ARBA" id="ARBA00022553"/>
    </source>
</evidence>
<evidence type="ECO:0000313" key="10">
    <source>
        <dbReference type="EMBL" id="ACB77019.1"/>
    </source>
</evidence>
<dbReference type="FunFam" id="3.30.565.10:FF:000006">
    <property type="entry name" value="Sensor histidine kinase WalK"/>
    <property type="match status" value="1"/>
</dbReference>
<feature type="transmembrane region" description="Helical" evidence="7">
    <location>
        <begin position="152"/>
        <end position="173"/>
    </location>
</feature>
<dbReference type="GO" id="GO:0000155">
    <property type="term" value="F:phosphorelay sensor kinase activity"/>
    <property type="evidence" value="ECO:0007669"/>
    <property type="project" value="InterPro"/>
</dbReference>
<dbReference type="Gene3D" id="1.10.287.130">
    <property type="match status" value="1"/>
</dbReference>
<dbReference type="SMART" id="SM00387">
    <property type="entry name" value="HATPase_c"/>
    <property type="match status" value="1"/>
</dbReference>
<evidence type="ECO:0000259" key="9">
    <source>
        <dbReference type="PROSITE" id="PS50885"/>
    </source>
</evidence>
<dbReference type="CDD" id="cd00082">
    <property type="entry name" value="HisKA"/>
    <property type="match status" value="1"/>
</dbReference>
<dbReference type="Proteomes" id="UP000007013">
    <property type="component" value="Chromosome"/>
</dbReference>
<dbReference type="InterPro" id="IPR036097">
    <property type="entry name" value="HisK_dim/P_sf"/>
</dbReference>
<dbReference type="STRING" id="452637.Oter_3744"/>
<dbReference type="eggNOG" id="COG4251">
    <property type="taxonomic scope" value="Bacteria"/>
</dbReference>
<keyword evidence="7" id="KW-0472">Membrane</keyword>
<dbReference type="PROSITE" id="PS50885">
    <property type="entry name" value="HAMP"/>
    <property type="match status" value="1"/>
</dbReference>
<evidence type="ECO:0000256" key="1">
    <source>
        <dbReference type="ARBA" id="ARBA00000085"/>
    </source>
</evidence>
<reference evidence="10 11" key="1">
    <citation type="journal article" date="2011" name="J. Bacteriol.">
        <title>Genome sequence of the verrucomicrobium Opitutus terrae PB90-1, an abundant inhabitant of rice paddy soil ecosystems.</title>
        <authorList>
            <person name="van Passel M.W."/>
            <person name="Kant R."/>
            <person name="Palva A."/>
            <person name="Copeland A."/>
            <person name="Lucas S."/>
            <person name="Lapidus A."/>
            <person name="Glavina del Rio T."/>
            <person name="Pitluck S."/>
            <person name="Goltsman E."/>
            <person name="Clum A."/>
            <person name="Sun H."/>
            <person name="Schmutz J."/>
            <person name="Larimer F.W."/>
            <person name="Land M.L."/>
            <person name="Hauser L."/>
            <person name="Kyrpides N."/>
            <person name="Mikhailova N."/>
            <person name="Richardson P.P."/>
            <person name="Janssen P.H."/>
            <person name="de Vos W.M."/>
            <person name="Smidt H."/>
        </authorList>
    </citation>
    <scope>NUCLEOTIDE SEQUENCE [LARGE SCALE GENOMIC DNA]</scope>
    <source>
        <strain evidence="11">DSM 11246 / JCM 15787 / PB90-1</strain>
    </source>
</reference>
<dbReference type="InterPro" id="IPR036890">
    <property type="entry name" value="HATPase_C_sf"/>
</dbReference>
<dbReference type="eggNOG" id="COG5000">
    <property type="taxonomic scope" value="Bacteria"/>
</dbReference>
<gene>
    <name evidence="10" type="ordered locus">Oter_3744</name>
</gene>
<dbReference type="Gene3D" id="3.30.565.10">
    <property type="entry name" value="Histidine kinase-like ATPase, C-terminal domain"/>
    <property type="match status" value="1"/>
</dbReference>
<feature type="domain" description="Histidine kinase" evidence="8">
    <location>
        <begin position="258"/>
        <end position="473"/>
    </location>
</feature>
<dbReference type="Pfam" id="PF02518">
    <property type="entry name" value="HATPase_c"/>
    <property type="match status" value="1"/>
</dbReference>
<dbReference type="SMART" id="SM00304">
    <property type="entry name" value="HAMP"/>
    <property type="match status" value="1"/>
</dbReference>
<evidence type="ECO:0000313" key="11">
    <source>
        <dbReference type="Proteomes" id="UP000007013"/>
    </source>
</evidence>
<dbReference type="Pfam" id="PF17152">
    <property type="entry name" value="CHASE8"/>
    <property type="match status" value="1"/>
</dbReference>
<comment type="catalytic activity">
    <reaction evidence="1">
        <text>ATP + protein L-histidine = ADP + protein N-phospho-L-histidine.</text>
        <dbReference type="EC" id="2.7.13.3"/>
    </reaction>
</comment>
<dbReference type="CDD" id="cd06225">
    <property type="entry name" value="HAMP"/>
    <property type="match status" value="1"/>
</dbReference>
<evidence type="ECO:0000259" key="8">
    <source>
        <dbReference type="PROSITE" id="PS50109"/>
    </source>
</evidence>
<keyword evidence="4" id="KW-0597">Phosphoprotein</keyword>
<dbReference type="InterPro" id="IPR003594">
    <property type="entry name" value="HATPase_dom"/>
</dbReference>
<keyword evidence="6 10" id="KW-0418">Kinase</keyword>
<evidence type="ECO:0000256" key="5">
    <source>
        <dbReference type="ARBA" id="ARBA00022679"/>
    </source>
</evidence>
<dbReference type="SMART" id="SM00388">
    <property type="entry name" value="HisKA"/>
    <property type="match status" value="1"/>
</dbReference>
<dbReference type="PROSITE" id="PS50109">
    <property type="entry name" value="HIS_KIN"/>
    <property type="match status" value="1"/>
</dbReference>
<dbReference type="PANTHER" id="PTHR42878">
    <property type="entry name" value="TWO-COMPONENT HISTIDINE KINASE"/>
    <property type="match status" value="1"/>
</dbReference>
<dbReference type="Pfam" id="PF00672">
    <property type="entry name" value="HAMP"/>
    <property type="match status" value="1"/>
</dbReference>
<dbReference type="GO" id="GO:0007234">
    <property type="term" value="P:osmosensory signaling via phosphorelay pathway"/>
    <property type="evidence" value="ECO:0007669"/>
    <property type="project" value="TreeGrafter"/>
</dbReference>
<dbReference type="KEGG" id="ote:Oter_3744"/>
<dbReference type="Gene3D" id="6.10.340.10">
    <property type="match status" value="1"/>
</dbReference>
<organism evidence="10 11">
    <name type="scientific">Opitutus terrae (strain DSM 11246 / JCM 15787 / PB90-1)</name>
    <dbReference type="NCBI Taxonomy" id="452637"/>
    <lineage>
        <taxon>Bacteria</taxon>
        <taxon>Pseudomonadati</taxon>
        <taxon>Verrucomicrobiota</taxon>
        <taxon>Opitutia</taxon>
        <taxon>Opitutales</taxon>
        <taxon>Opitutaceae</taxon>
        <taxon>Opitutus</taxon>
    </lineage>
</organism>
<dbReference type="GO" id="GO:0016020">
    <property type="term" value="C:membrane"/>
    <property type="evidence" value="ECO:0007669"/>
    <property type="project" value="UniProtKB-SubCell"/>
</dbReference>
<comment type="subcellular location">
    <subcellularLocation>
        <location evidence="2">Membrane</location>
    </subcellularLocation>
</comment>